<dbReference type="PRINTS" id="PR00344">
    <property type="entry name" value="BCTRLSENSOR"/>
</dbReference>
<sequence>MTDCSIITNGLTNALKFCNNGDIVISLSTDSSHIILEVRDHGIGIDEHSLPRLMQPFTKMDSNSPGAGLGLYITKGLVEKLGGDLTLRSAKGHGTTLVVHLPLTLLSPSTPGDLPVIRYLHGGPTHPTPASRSSISSSVPPTPKLDSPPIRVLVVDDNAVCRKILRMAFERSHTPTIIEEAENGQLALDKFTTFSPDIVMTDVSMPVMDGITSAGRMRELLSAAPPRICKIYALTGLGSSDPRAQSLGVNGKAALDGWLVKGKDMLDAVYKILDEYGVEMGTGRISRA</sequence>
<accession>A0AA38H6B4</accession>
<evidence type="ECO:0000256" key="1">
    <source>
        <dbReference type="ARBA" id="ARBA00000085"/>
    </source>
</evidence>
<evidence type="ECO:0000313" key="10">
    <source>
        <dbReference type="Proteomes" id="UP001164286"/>
    </source>
</evidence>
<dbReference type="InterPro" id="IPR005467">
    <property type="entry name" value="His_kinase_dom"/>
</dbReference>
<evidence type="ECO:0000313" key="9">
    <source>
        <dbReference type="EMBL" id="KAI9633274.1"/>
    </source>
</evidence>
<dbReference type="GO" id="GO:0005886">
    <property type="term" value="C:plasma membrane"/>
    <property type="evidence" value="ECO:0007669"/>
    <property type="project" value="TreeGrafter"/>
</dbReference>
<dbReference type="InterPro" id="IPR001789">
    <property type="entry name" value="Sig_transdc_resp-reg_receiver"/>
</dbReference>
<dbReference type="SMART" id="SM00448">
    <property type="entry name" value="REC"/>
    <property type="match status" value="1"/>
</dbReference>
<dbReference type="PROSITE" id="PS50110">
    <property type="entry name" value="RESPONSE_REGULATORY"/>
    <property type="match status" value="1"/>
</dbReference>
<dbReference type="PANTHER" id="PTHR43047">
    <property type="entry name" value="TWO-COMPONENT HISTIDINE PROTEIN KINASE"/>
    <property type="match status" value="1"/>
</dbReference>
<keyword evidence="4 9" id="KW-0418">Kinase</keyword>
<dbReference type="SMART" id="SM00387">
    <property type="entry name" value="HATPase_c"/>
    <property type="match status" value="1"/>
</dbReference>
<reference evidence="9" key="1">
    <citation type="journal article" date="2022" name="G3 (Bethesda)">
        <title>High quality genome of the basidiomycete yeast Dioszegia hungarica PDD-24b-2 isolated from cloud water.</title>
        <authorList>
            <person name="Jarrige D."/>
            <person name="Haridas S."/>
            <person name="Bleykasten-Grosshans C."/>
            <person name="Joly M."/>
            <person name="Nadalig T."/>
            <person name="Sancelme M."/>
            <person name="Vuilleumier S."/>
            <person name="Grigoriev I.V."/>
            <person name="Amato P."/>
            <person name="Bringel F."/>
        </authorList>
    </citation>
    <scope>NUCLEOTIDE SEQUENCE</scope>
    <source>
        <strain evidence="9">PDD-24b-2</strain>
    </source>
</reference>
<keyword evidence="3" id="KW-0808">Transferase</keyword>
<feature type="region of interest" description="Disordered" evidence="6">
    <location>
        <begin position="122"/>
        <end position="144"/>
    </location>
</feature>
<evidence type="ECO:0000256" key="2">
    <source>
        <dbReference type="ARBA" id="ARBA00012438"/>
    </source>
</evidence>
<dbReference type="Proteomes" id="UP001164286">
    <property type="component" value="Unassembled WGS sequence"/>
</dbReference>
<keyword evidence="10" id="KW-1185">Reference proteome</keyword>
<dbReference type="CDD" id="cd17546">
    <property type="entry name" value="REC_hyHK_CKI1_RcsC-like"/>
    <property type="match status" value="1"/>
</dbReference>
<dbReference type="Pfam" id="PF02518">
    <property type="entry name" value="HATPase_c"/>
    <property type="match status" value="1"/>
</dbReference>
<comment type="caution">
    <text evidence="9">The sequence shown here is derived from an EMBL/GenBank/DDBJ whole genome shotgun (WGS) entry which is preliminary data.</text>
</comment>
<dbReference type="PROSITE" id="PS50109">
    <property type="entry name" value="HIS_KIN"/>
    <property type="match status" value="1"/>
</dbReference>
<dbReference type="InterPro" id="IPR003594">
    <property type="entry name" value="HATPase_dom"/>
</dbReference>
<name>A0AA38H6B4_9TREE</name>
<evidence type="ECO:0000259" key="7">
    <source>
        <dbReference type="PROSITE" id="PS50109"/>
    </source>
</evidence>
<dbReference type="Gene3D" id="3.30.565.10">
    <property type="entry name" value="Histidine kinase-like ATPase, C-terminal domain"/>
    <property type="match status" value="1"/>
</dbReference>
<dbReference type="InterPro" id="IPR004358">
    <property type="entry name" value="Sig_transdc_His_kin-like_C"/>
</dbReference>
<evidence type="ECO:0000256" key="6">
    <source>
        <dbReference type="SAM" id="MobiDB-lite"/>
    </source>
</evidence>
<dbReference type="AlphaFoldDB" id="A0AA38H6B4"/>
<dbReference type="Gene3D" id="3.40.50.2300">
    <property type="match status" value="1"/>
</dbReference>
<feature type="modified residue" description="4-aspartylphosphate" evidence="5">
    <location>
        <position position="202"/>
    </location>
</feature>
<dbReference type="EC" id="2.7.13.3" evidence="2"/>
<dbReference type="GO" id="GO:0000155">
    <property type="term" value="F:phosphorelay sensor kinase activity"/>
    <property type="evidence" value="ECO:0007669"/>
    <property type="project" value="TreeGrafter"/>
</dbReference>
<organism evidence="9 10">
    <name type="scientific">Dioszegia hungarica</name>
    <dbReference type="NCBI Taxonomy" id="4972"/>
    <lineage>
        <taxon>Eukaryota</taxon>
        <taxon>Fungi</taxon>
        <taxon>Dikarya</taxon>
        <taxon>Basidiomycota</taxon>
        <taxon>Agaricomycotina</taxon>
        <taxon>Tremellomycetes</taxon>
        <taxon>Tremellales</taxon>
        <taxon>Bulleribasidiaceae</taxon>
        <taxon>Dioszegia</taxon>
    </lineage>
</organism>
<protein>
    <recommendedName>
        <fullName evidence="2">histidine kinase</fullName>
        <ecNumber evidence="2">2.7.13.3</ecNumber>
    </recommendedName>
</protein>
<keyword evidence="5" id="KW-0597">Phosphoprotein</keyword>
<proteinExistence type="predicted"/>
<comment type="catalytic activity">
    <reaction evidence="1">
        <text>ATP + protein L-histidine = ADP + protein N-phospho-L-histidine.</text>
        <dbReference type="EC" id="2.7.13.3"/>
    </reaction>
</comment>
<dbReference type="EMBL" id="JAKWFO010000011">
    <property type="protein sequence ID" value="KAI9633274.1"/>
    <property type="molecule type" value="Genomic_DNA"/>
</dbReference>
<evidence type="ECO:0000256" key="4">
    <source>
        <dbReference type="ARBA" id="ARBA00022777"/>
    </source>
</evidence>
<evidence type="ECO:0000256" key="5">
    <source>
        <dbReference type="PROSITE-ProRule" id="PRU00169"/>
    </source>
</evidence>
<evidence type="ECO:0000259" key="8">
    <source>
        <dbReference type="PROSITE" id="PS50110"/>
    </source>
</evidence>
<feature type="compositionally biased region" description="Low complexity" evidence="6">
    <location>
        <begin position="128"/>
        <end position="139"/>
    </location>
</feature>
<dbReference type="GeneID" id="77729714"/>
<dbReference type="InterPro" id="IPR011006">
    <property type="entry name" value="CheY-like_superfamily"/>
</dbReference>
<feature type="domain" description="Histidine kinase" evidence="7">
    <location>
        <begin position="1"/>
        <end position="105"/>
    </location>
</feature>
<feature type="domain" description="Response regulatory" evidence="8">
    <location>
        <begin position="151"/>
        <end position="276"/>
    </location>
</feature>
<dbReference type="Pfam" id="PF00072">
    <property type="entry name" value="Response_reg"/>
    <property type="match status" value="1"/>
</dbReference>
<dbReference type="InterPro" id="IPR036890">
    <property type="entry name" value="HATPase_C_sf"/>
</dbReference>
<dbReference type="SUPFAM" id="SSF55874">
    <property type="entry name" value="ATPase domain of HSP90 chaperone/DNA topoisomerase II/histidine kinase"/>
    <property type="match status" value="1"/>
</dbReference>
<evidence type="ECO:0000256" key="3">
    <source>
        <dbReference type="ARBA" id="ARBA00022679"/>
    </source>
</evidence>
<dbReference type="RefSeq" id="XP_052943051.1">
    <property type="nucleotide sequence ID" value="XM_053090509.1"/>
</dbReference>
<dbReference type="SUPFAM" id="SSF52172">
    <property type="entry name" value="CheY-like"/>
    <property type="match status" value="1"/>
</dbReference>
<gene>
    <name evidence="9" type="ORF">MKK02DRAFT_39253</name>
</gene>
<dbReference type="PANTHER" id="PTHR43047:SF72">
    <property type="entry name" value="OSMOSENSING HISTIDINE PROTEIN KINASE SLN1"/>
    <property type="match status" value="1"/>
</dbReference>
<dbReference type="GO" id="GO:0009927">
    <property type="term" value="F:histidine phosphotransfer kinase activity"/>
    <property type="evidence" value="ECO:0007669"/>
    <property type="project" value="TreeGrafter"/>
</dbReference>